<feature type="non-terminal residue" evidence="1">
    <location>
        <position position="1"/>
    </location>
</feature>
<dbReference type="AlphaFoldDB" id="A0AAV4SKQ5"/>
<dbReference type="Proteomes" id="UP001054945">
    <property type="component" value="Unassembled WGS sequence"/>
</dbReference>
<name>A0AAV4SKQ5_CAEEX</name>
<keyword evidence="2" id="KW-1185">Reference proteome</keyword>
<sequence length="72" mass="8422">KELKRARCLLEIEKRIRRGPIPYRQFDGGMDQVSVCLDLMWVEKGSQLSPSDFGDLIVYVQNEPKRARCLLR</sequence>
<dbReference type="EMBL" id="BPLR01009637">
    <property type="protein sequence ID" value="GIY33416.1"/>
    <property type="molecule type" value="Genomic_DNA"/>
</dbReference>
<comment type="caution">
    <text evidence="1">The sequence shown here is derived from an EMBL/GenBank/DDBJ whole genome shotgun (WGS) entry which is preliminary data.</text>
</comment>
<reference evidence="1 2" key="1">
    <citation type="submission" date="2021-06" db="EMBL/GenBank/DDBJ databases">
        <title>Caerostris extrusa draft genome.</title>
        <authorList>
            <person name="Kono N."/>
            <person name="Arakawa K."/>
        </authorList>
    </citation>
    <scope>NUCLEOTIDE SEQUENCE [LARGE SCALE GENOMIC DNA]</scope>
</reference>
<evidence type="ECO:0000313" key="1">
    <source>
        <dbReference type="EMBL" id="GIY33416.1"/>
    </source>
</evidence>
<accession>A0AAV4SKQ5</accession>
<proteinExistence type="predicted"/>
<gene>
    <name evidence="1" type="ORF">CEXT_105011</name>
</gene>
<protein>
    <submittedName>
        <fullName evidence="1">Uncharacterized protein</fullName>
    </submittedName>
</protein>
<evidence type="ECO:0000313" key="2">
    <source>
        <dbReference type="Proteomes" id="UP001054945"/>
    </source>
</evidence>
<organism evidence="1 2">
    <name type="scientific">Caerostris extrusa</name>
    <name type="common">Bark spider</name>
    <name type="synonym">Caerostris bankana</name>
    <dbReference type="NCBI Taxonomy" id="172846"/>
    <lineage>
        <taxon>Eukaryota</taxon>
        <taxon>Metazoa</taxon>
        <taxon>Ecdysozoa</taxon>
        <taxon>Arthropoda</taxon>
        <taxon>Chelicerata</taxon>
        <taxon>Arachnida</taxon>
        <taxon>Araneae</taxon>
        <taxon>Araneomorphae</taxon>
        <taxon>Entelegynae</taxon>
        <taxon>Araneoidea</taxon>
        <taxon>Araneidae</taxon>
        <taxon>Caerostris</taxon>
    </lineage>
</organism>